<dbReference type="KEGG" id="qsa:O6P43_001752"/>
<dbReference type="PROSITE" id="PS50011">
    <property type="entry name" value="PROTEIN_KINASE_DOM"/>
    <property type="match status" value="1"/>
</dbReference>
<evidence type="ECO:0000256" key="4">
    <source>
        <dbReference type="ARBA" id="ARBA00012513"/>
    </source>
</evidence>
<keyword evidence="11" id="KW-0732">Signal</keyword>
<comment type="similarity">
    <text evidence="3">Belongs to the protein kinase superfamily. Ser/Thr protein kinase family.</text>
</comment>
<keyword evidence="8" id="KW-0433">Leucine-rich repeat</keyword>
<dbReference type="GO" id="GO:0005524">
    <property type="term" value="F:ATP binding"/>
    <property type="evidence" value="ECO:0007669"/>
    <property type="project" value="UniProtKB-UniRule"/>
</dbReference>
<dbReference type="Gene3D" id="1.10.510.10">
    <property type="entry name" value="Transferase(Phosphotransferase) domain 1"/>
    <property type="match status" value="1"/>
</dbReference>
<evidence type="ECO:0000256" key="17">
    <source>
        <dbReference type="ARBA" id="ARBA00023136"/>
    </source>
</evidence>
<evidence type="ECO:0000256" key="8">
    <source>
        <dbReference type="ARBA" id="ARBA00022614"/>
    </source>
</evidence>
<keyword evidence="13 22" id="KW-0547">Nucleotide-binding</keyword>
<gene>
    <name evidence="25" type="ORF">O6P43_001752</name>
</gene>
<dbReference type="InterPro" id="IPR011009">
    <property type="entry name" value="Kinase-like_dom_sf"/>
</dbReference>
<keyword evidence="6" id="KW-0723">Serine/threonine-protein kinase</keyword>
<evidence type="ECO:0000256" key="6">
    <source>
        <dbReference type="ARBA" id="ARBA00022527"/>
    </source>
</evidence>
<keyword evidence="19" id="KW-0325">Glycoprotein</keyword>
<feature type="domain" description="Protein kinase" evidence="24">
    <location>
        <begin position="732"/>
        <end position="1050"/>
    </location>
</feature>
<keyword evidence="14" id="KW-0418">Kinase</keyword>
<evidence type="ECO:0000313" key="26">
    <source>
        <dbReference type="Proteomes" id="UP001163823"/>
    </source>
</evidence>
<evidence type="ECO:0000256" key="16">
    <source>
        <dbReference type="ARBA" id="ARBA00022989"/>
    </source>
</evidence>
<evidence type="ECO:0000256" key="20">
    <source>
        <dbReference type="ARBA" id="ARBA00047899"/>
    </source>
</evidence>
<comment type="catalytic activity">
    <reaction evidence="21">
        <text>L-seryl-[protein] + ATP = O-phospho-L-seryl-[protein] + ADP + H(+)</text>
        <dbReference type="Rhea" id="RHEA:17989"/>
        <dbReference type="Rhea" id="RHEA-COMP:9863"/>
        <dbReference type="Rhea" id="RHEA-COMP:11604"/>
        <dbReference type="ChEBI" id="CHEBI:15378"/>
        <dbReference type="ChEBI" id="CHEBI:29999"/>
        <dbReference type="ChEBI" id="CHEBI:30616"/>
        <dbReference type="ChEBI" id="CHEBI:83421"/>
        <dbReference type="ChEBI" id="CHEBI:456216"/>
        <dbReference type="EC" id="2.7.11.1"/>
    </reaction>
</comment>
<feature type="binding site" evidence="22">
    <location>
        <position position="761"/>
    </location>
    <ligand>
        <name>ATP</name>
        <dbReference type="ChEBI" id="CHEBI:30616"/>
    </ligand>
</feature>
<evidence type="ECO:0000256" key="15">
    <source>
        <dbReference type="ARBA" id="ARBA00022840"/>
    </source>
</evidence>
<dbReference type="EMBL" id="JARAOO010000001">
    <property type="protein sequence ID" value="KAJ7982654.1"/>
    <property type="molecule type" value="Genomic_DNA"/>
</dbReference>
<dbReference type="SUPFAM" id="SSF56112">
    <property type="entry name" value="Protein kinase-like (PK-like)"/>
    <property type="match status" value="1"/>
</dbReference>
<evidence type="ECO:0000256" key="1">
    <source>
        <dbReference type="ARBA" id="ARBA00004162"/>
    </source>
</evidence>
<evidence type="ECO:0000259" key="24">
    <source>
        <dbReference type="PROSITE" id="PS50011"/>
    </source>
</evidence>
<name>A0AAD7QJG8_QUISA</name>
<dbReference type="InterPro" id="IPR001245">
    <property type="entry name" value="Ser-Thr/Tyr_kinase_cat_dom"/>
</dbReference>
<comment type="caution">
    <text evidence="25">The sequence shown here is derived from an EMBL/GenBank/DDBJ whole genome shotgun (WGS) entry which is preliminary data.</text>
</comment>
<sequence length="1061" mass="117075">MNVSPTSWPSSPYTMKLHNSLFCARWSTYLQLQVILIFSINLAWLMHTVYTSIAPTNETDHLALLKFKESIHTDPHRILTSWNHSNHFCNWVGITCGVRHQRVISIHLQGYELGGSISPYIGNLSFLINFTLQNNSFYGQIPREVGRLFRLQKLVLANNTLRGEIPVNLTKCSKLKIVSVAGNKLTGEIPKEIGFLKNLEVIHFMINNLTGGIPHSLGNLSSLRVFAASDNNMVGSIPDAIGRLKRLSTLFIADNKFSGKLPSSLYNLSSLITLSLADNKFEGVLPYHIDNNFQNLQQFGIFANEFYGTIPASLSNLSKLLVFDIGGNKFRGQVPINLGNLQDLQWLGLGHNNFGNNLAHDLDFLTSLANCSKLERLNFASNNFGGVLPNSIANLSSQLIELNIGSNHISGSIPEGIGNLISLYLLGMEDNLLTGIIPTSLGRIPLQYLSLSQNGLSGHLPSFIGNLTRLNTLLLYQNKLEGSIPSSIGNCQNLQILDIAQNNLSGPIPKQIIGLSSILLLLNLSENSFTGSLPMEVGKLDNINFLDLSEDNLSGEIPATIGDCSKLEYLYLQGNFFQGNIPSSLAFLKGLQYLDLSRNNLSGEIPKDLAKSHSSVLYLNLSFNNLVGEVPVEGVFKNASAISVTGNSLLCGGLDELSLPACPVGHKKKENHHVFKLIITIVSVALFLLLLLYLLAMFWMRRSKRKSSSTQPTIEQVPKVSYRMLHQATDGFSPNNLVGSGSFGSVYKGFLAQEEREVAVKVLHLQKKGASKSFIAECNALRNIRHRNLVKILTCCSSADYNGNDFKALVFDFMGNGSLEQWLYPGIEGENESRRLRFLERLNIAIDVASALHYLHEQCEQPIVHCDLKPSNVLLDNDMIAHVTDFGLAKIIFVTNDISQNQSSTQGIKGSIGYAAPEYGMGGQVSTKGDVYSFGILLLEMFIGRRPTEDMFKDGLNLHKYAMLALPENLSQILDPTLLQPEAREIQSQINDVETEIETNLTQIQMNSEVQKCILSVFNIALSCSSESPSERMKIGDVTKELNLVKNSFLGTRNQGGRPRT</sequence>
<evidence type="ECO:0000256" key="13">
    <source>
        <dbReference type="ARBA" id="ARBA00022741"/>
    </source>
</evidence>
<proteinExistence type="inferred from homology"/>
<dbReference type="GO" id="GO:0004674">
    <property type="term" value="F:protein serine/threonine kinase activity"/>
    <property type="evidence" value="ECO:0007669"/>
    <property type="project" value="UniProtKB-KW"/>
</dbReference>
<dbReference type="CDD" id="cd14066">
    <property type="entry name" value="STKc_IRAK"/>
    <property type="match status" value="1"/>
</dbReference>
<dbReference type="GO" id="GO:0005886">
    <property type="term" value="C:plasma membrane"/>
    <property type="evidence" value="ECO:0007669"/>
    <property type="project" value="UniProtKB-SubCell"/>
</dbReference>
<dbReference type="Gene3D" id="3.80.10.10">
    <property type="entry name" value="Ribonuclease Inhibitor"/>
    <property type="match status" value="4"/>
</dbReference>
<evidence type="ECO:0000256" key="14">
    <source>
        <dbReference type="ARBA" id="ARBA00022777"/>
    </source>
</evidence>
<evidence type="ECO:0000256" key="2">
    <source>
        <dbReference type="ARBA" id="ARBA00004479"/>
    </source>
</evidence>
<dbReference type="Pfam" id="PF08263">
    <property type="entry name" value="LRRNT_2"/>
    <property type="match status" value="1"/>
</dbReference>
<dbReference type="FunFam" id="3.80.10.10:FF:000288">
    <property type="entry name" value="LRR receptor-like serine/threonine-protein kinase EFR"/>
    <property type="match status" value="1"/>
</dbReference>
<evidence type="ECO:0000256" key="10">
    <source>
        <dbReference type="ARBA" id="ARBA00022692"/>
    </source>
</evidence>
<dbReference type="InterPro" id="IPR001611">
    <property type="entry name" value="Leu-rich_rpt"/>
</dbReference>
<keyword evidence="17 23" id="KW-0472">Membrane</keyword>
<dbReference type="PROSITE" id="PS00107">
    <property type="entry name" value="PROTEIN_KINASE_ATP"/>
    <property type="match status" value="1"/>
</dbReference>
<evidence type="ECO:0000256" key="23">
    <source>
        <dbReference type="SAM" id="Phobius"/>
    </source>
</evidence>
<evidence type="ECO:0000256" key="19">
    <source>
        <dbReference type="ARBA" id="ARBA00023180"/>
    </source>
</evidence>
<accession>A0AAD7QJG8</accession>
<dbReference type="PROSITE" id="PS00108">
    <property type="entry name" value="PROTEIN_KINASE_ST"/>
    <property type="match status" value="1"/>
</dbReference>
<dbReference type="InterPro" id="IPR008271">
    <property type="entry name" value="Ser/Thr_kinase_AS"/>
</dbReference>
<evidence type="ECO:0000313" key="25">
    <source>
        <dbReference type="EMBL" id="KAJ7982654.1"/>
    </source>
</evidence>
<evidence type="ECO:0000256" key="18">
    <source>
        <dbReference type="ARBA" id="ARBA00023170"/>
    </source>
</evidence>
<evidence type="ECO:0000256" key="9">
    <source>
        <dbReference type="ARBA" id="ARBA00022679"/>
    </source>
</evidence>
<keyword evidence="16 23" id="KW-1133">Transmembrane helix</keyword>
<feature type="transmembrane region" description="Helical" evidence="23">
    <location>
        <begin position="677"/>
        <end position="699"/>
    </location>
</feature>
<evidence type="ECO:0000256" key="12">
    <source>
        <dbReference type="ARBA" id="ARBA00022737"/>
    </source>
</evidence>
<evidence type="ECO:0000256" key="22">
    <source>
        <dbReference type="PROSITE-ProRule" id="PRU10141"/>
    </source>
</evidence>
<dbReference type="InterPro" id="IPR000719">
    <property type="entry name" value="Prot_kinase_dom"/>
</dbReference>
<dbReference type="InterPro" id="IPR017441">
    <property type="entry name" value="Protein_kinase_ATP_BS"/>
</dbReference>
<keyword evidence="26" id="KW-1185">Reference proteome</keyword>
<protein>
    <recommendedName>
        <fullName evidence="4">non-specific serine/threonine protein kinase</fullName>
        <ecNumber evidence="4">2.7.11.1</ecNumber>
    </recommendedName>
</protein>
<evidence type="ECO:0000256" key="11">
    <source>
        <dbReference type="ARBA" id="ARBA00022729"/>
    </source>
</evidence>
<dbReference type="InterPro" id="IPR013210">
    <property type="entry name" value="LRR_N_plant-typ"/>
</dbReference>
<dbReference type="InterPro" id="IPR032675">
    <property type="entry name" value="LRR_dom_sf"/>
</dbReference>
<dbReference type="FunFam" id="3.80.10.10:FF:000041">
    <property type="entry name" value="LRR receptor-like serine/threonine-protein kinase ERECTA"/>
    <property type="match status" value="1"/>
</dbReference>
<comment type="catalytic activity">
    <reaction evidence="20">
        <text>L-threonyl-[protein] + ATP = O-phospho-L-threonyl-[protein] + ADP + H(+)</text>
        <dbReference type="Rhea" id="RHEA:46608"/>
        <dbReference type="Rhea" id="RHEA-COMP:11060"/>
        <dbReference type="Rhea" id="RHEA-COMP:11605"/>
        <dbReference type="ChEBI" id="CHEBI:15378"/>
        <dbReference type="ChEBI" id="CHEBI:30013"/>
        <dbReference type="ChEBI" id="CHEBI:30616"/>
        <dbReference type="ChEBI" id="CHEBI:61977"/>
        <dbReference type="ChEBI" id="CHEBI:456216"/>
        <dbReference type="EC" id="2.7.11.1"/>
    </reaction>
</comment>
<keyword evidence="15 22" id="KW-0067">ATP-binding</keyword>
<dbReference type="Gene3D" id="3.30.200.20">
    <property type="entry name" value="Phosphorylase Kinase, domain 1"/>
    <property type="match status" value="1"/>
</dbReference>
<evidence type="ECO:0000256" key="21">
    <source>
        <dbReference type="ARBA" id="ARBA00048679"/>
    </source>
</evidence>
<dbReference type="FunFam" id="1.10.510.10:FF:000358">
    <property type="entry name" value="Putative leucine-rich repeat receptor-like serine/threonine-protein kinase"/>
    <property type="match status" value="1"/>
</dbReference>
<dbReference type="EC" id="2.7.11.1" evidence="4"/>
<comment type="subcellular location">
    <subcellularLocation>
        <location evidence="1">Cell membrane</location>
        <topology evidence="1">Single-pass membrane protein</topology>
    </subcellularLocation>
    <subcellularLocation>
        <location evidence="2">Membrane</location>
        <topology evidence="2">Single-pass type I membrane protein</topology>
    </subcellularLocation>
</comment>
<keyword evidence="10 23" id="KW-0812">Transmembrane</keyword>
<dbReference type="SUPFAM" id="SSF52058">
    <property type="entry name" value="L domain-like"/>
    <property type="match status" value="2"/>
</dbReference>
<keyword evidence="12" id="KW-0677">Repeat</keyword>
<dbReference type="PANTHER" id="PTHR27000">
    <property type="entry name" value="LEUCINE-RICH REPEAT RECEPTOR-LIKE PROTEIN KINASE FAMILY PROTEIN-RELATED"/>
    <property type="match status" value="1"/>
</dbReference>
<dbReference type="FunFam" id="3.30.200.20:FF:000432">
    <property type="entry name" value="LRR receptor-like serine/threonine-protein kinase EFR"/>
    <property type="match status" value="1"/>
</dbReference>
<dbReference type="Pfam" id="PF07714">
    <property type="entry name" value="PK_Tyr_Ser-Thr"/>
    <property type="match status" value="1"/>
</dbReference>
<reference evidence="25 26" key="1">
    <citation type="journal article" date="2023" name="Science">
        <title>Elucidation of the pathway for biosynthesis of saponin adjuvants from the soapbark tree.</title>
        <authorList>
            <person name="Reed J."/>
            <person name="Orme A."/>
            <person name="El-Demerdash A."/>
            <person name="Owen C."/>
            <person name="Martin L.B.B."/>
            <person name="Misra R.C."/>
            <person name="Kikuchi S."/>
            <person name="Rejzek M."/>
            <person name="Martin A.C."/>
            <person name="Harkess A."/>
            <person name="Leebens-Mack J."/>
            <person name="Louveau T."/>
            <person name="Stephenson M.J."/>
            <person name="Osbourn A."/>
        </authorList>
    </citation>
    <scope>NUCLEOTIDE SEQUENCE [LARGE SCALE GENOMIC DNA]</scope>
    <source>
        <strain evidence="25">S10</strain>
    </source>
</reference>
<keyword evidence="5" id="KW-1003">Cell membrane</keyword>
<evidence type="ECO:0000256" key="7">
    <source>
        <dbReference type="ARBA" id="ARBA00022553"/>
    </source>
</evidence>
<evidence type="ECO:0000256" key="5">
    <source>
        <dbReference type="ARBA" id="ARBA00022475"/>
    </source>
</evidence>
<dbReference type="FunFam" id="3.80.10.10:FF:000101">
    <property type="entry name" value="LRR receptor-like serine/threonine-protein kinase ERECTA"/>
    <property type="match status" value="1"/>
</dbReference>
<dbReference type="PANTHER" id="PTHR27000:SF777">
    <property type="entry name" value="PROTEIN KINASE DOMAIN-CONTAINING PROTEIN"/>
    <property type="match status" value="1"/>
</dbReference>
<evidence type="ECO:0000256" key="3">
    <source>
        <dbReference type="ARBA" id="ARBA00008684"/>
    </source>
</evidence>
<organism evidence="25 26">
    <name type="scientific">Quillaja saponaria</name>
    <name type="common">Soap bark tree</name>
    <dbReference type="NCBI Taxonomy" id="32244"/>
    <lineage>
        <taxon>Eukaryota</taxon>
        <taxon>Viridiplantae</taxon>
        <taxon>Streptophyta</taxon>
        <taxon>Embryophyta</taxon>
        <taxon>Tracheophyta</taxon>
        <taxon>Spermatophyta</taxon>
        <taxon>Magnoliopsida</taxon>
        <taxon>eudicotyledons</taxon>
        <taxon>Gunneridae</taxon>
        <taxon>Pentapetalae</taxon>
        <taxon>rosids</taxon>
        <taxon>fabids</taxon>
        <taxon>Fabales</taxon>
        <taxon>Quillajaceae</taxon>
        <taxon>Quillaja</taxon>
    </lineage>
</organism>
<dbReference type="SMART" id="SM00220">
    <property type="entry name" value="S_TKc"/>
    <property type="match status" value="1"/>
</dbReference>
<dbReference type="Proteomes" id="UP001163823">
    <property type="component" value="Chromosome 1"/>
</dbReference>
<keyword evidence="9" id="KW-0808">Transferase</keyword>
<keyword evidence="18 25" id="KW-0675">Receptor</keyword>
<keyword evidence="7" id="KW-0597">Phosphoprotein</keyword>
<dbReference type="AlphaFoldDB" id="A0AAD7QJG8"/>
<dbReference type="Pfam" id="PF00560">
    <property type="entry name" value="LRR_1"/>
    <property type="match status" value="8"/>
</dbReference>